<evidence type="ECO:0000313" key="1">
    <source>
        <dbReference type="EMBL" id="CAF1271398.1"/>
    </source>
</evidence>
<protein>
    <submittedName>
        <fullName evidence="1">Uncharacterized protein</fullName>
    </submittedName>
</protein>
<dbReference type="Proteomes" id="UP000663828">
    <property type="component" value="Unassembled WGS sequence"/>
</dbReference>
<proteinExistence type="predicted"/>
<gene>
    <name evidence="1" type="ORF">XAT740_LOCUS27314</name>
</gene>
<accession>A0A815BKK2</accession>
<name>A0A815BKK2_ADIRI</name>
<evidence type="ECO:0000313" key="2">
    <source>
        <dbReference type="Proteomes" id="UP000663828"/>
    </source>
</evidence>
<dbReference type="EMBL" id="CAJNOR010002273">
    <property type="protein sequence ID" value="CAF1271398.1"/>
    <property type="molecule type" value="Genomic_DNA"/>
</dbReference>
<keyword evidence="2" id="KW-1185">Reference proteome</keyword>
<feature type="non-terminal residue" evidence="1">
    <location>
        <position position="274"/>
    </location>
</feature>
<organism evidence="1 2">
    <name type="scientific">Adineta ricciae</name>
    <name type="common">Rotifer</name>
    <dbReference type="NCBI Taxonomy" id="249248"/>
    <lineage>
        <taxon>Eukaryota</taxon>
        <taxon>Metazoa</taxon>
        <taxon>Spiralia</taxon>
        <taxon>Gnathifera</taxon>
        <taxon>Rotifera</taxon>
        <taxon>Eurotatoria</taxon>
        <taxon>Bdelloidea</taxon>
        <taxon>Adinetida</taxon>
        <taxon>Adinetidae</taxon>
        <taxon>Adineta</taxon>
    </lineage>
</organism>
<dbReference type="AlphaFoldDB" id="A0A815BKK2"/>
<reference evidence="1" key="1">
    <citation type="submission" date="2021-02" db="EMBL/GenBank/DDBJ databases">
        <authorList>
            <person name="Nowell W R."/>
        </authorList>
    </citation>
    <scope>NUCLEOTIDE SEQUENCE</scope>
</reference>
<comment type="caution">
    <text evidence="1">The sequence shown here is derived from an EMBL/GenBank/DDBJ whole genome shotgun (WGS) entry which is preliminary data.</text>
</comment>
<sequence length="274" mass="31202">MNVVDSAIIDQECASLLKQSDIDQLNQFLDVVTIQLTKSSSMTSDYNLINKIVSTLITVDTKQLFKQRQLIQHQLLIILRDYLVKLLFEQEQIALVNNISIFFHNICSSTLVGNGIDKLMIYTPLVNKICTFFNEIENYARESQQIEIINHLMLIYQNIQMTRLDTGDGSTLEVLFLNISTCFSSKFFLEALQALSTNLPNLNSLLFDTSVEFLYWQPYEDSLSRRNCLFTIYKVLVGTTADLLSSPPPIEPIVRLARLLALLVMVTDGTVDDK</sequence>